<dbReference type="PANTHER" id="PTHR11360:SF234">
    <property type="entry name" value="MFS-TYPE TRANSPORTER DBAD-RELATED"/>
    <property type="match status" value="1"/>
</dbReference>
<feature type="transmembrane region" description="Helical" evidence="3">
    <location>
        <begin position="278"/>
        <end position="298"/>
    </location>
</feature>
<proteinExistence type="inferred from homology"/>
<dbReference type="SUPFAM" id="SSF103473">
    <property type="entry name" value="MFS general substrate transporter"/>
    <property type="match status" value="1"/>
</dbReference>
<keyword evidence="3" id="KW-1133">Transmembrane helix</keyword>
<evidence type="ECO:0000256" key="1">
    <source>
        <dbReference type="ARBA" id="ARBA00004141"/>
    </source>
</evidence>
<dbReference type="PROSITE" id="PS50850">
    <property type="entry name" value="MFS"/>
    <property type="match status" value="1"/>
</dbReference>
<protein>
    <submittedName>
        <fullName evidence="5">Riboflavin transporter MCH5</fullName>
    </submittedName>
</protein>
<feature type="transmembrane region" description="Helical" evidence="3">
    <location>
        <begin position="214"/>
        <end position="235"/>
    </location>
</feature>
<feature type="domain" description="Major facilitator superfamily (MFS) profile" evidence="4">
    <location>
        <begin position="213"/>
        <end position="402"/>
    </location>
</feature>
<dbReference type="GO" id="GO:0022857">
    <property type="term" value="F:transmembrane transporter activity"/>
    <property type="evidence" value="ECO:0007669"/>
    <property type="project" value="InterPro"/>
</dbReference>
<dbReference type="EMBL" id="LFJN01000013">
    <property type="protein sequence ID" value="KPI39922.1"/>
    <property type="molecule type" value="Genomic_DNA"/>
</dbReference>
<feature type="transmembrane region" description="Helical" evidence="3">
    <location>
        <begin position="368"/>
        <end position="389"/>
    </location>
</feature>
<evidence type="ECO:0000256" key="2">
    <source>
        <dbReference type="ARBA" id="ARBA00006727"/>
    </source>
</evidence>
<evidence type="ECO:0000256" key="3">
    <source>
        <dbReference type="SAM" id="Phobius"/>
    </source>
</evidence>
<organism evidence="5 6">
    <name type="scientific">Cyphellophora attinorum</name>
    <dbReference type="NCBI Taxonomy" id="1664694"/>
    <lineage>
        <taxon>Eukaryota</taxon>
        <taxon>Fungi</taxon>
        <taxon>Dikarya</taxon>
        <taxon>Ascomycota</taxon>
        <taxon>Pezizomycotina</taxon>
        <taxon>Eurotiomycetes</taxon>
        <taxon>Chaetothyriomycetidae</taxon>
        <taxon>Chaetothyriales</taxon>
        <taxon>Cyphellophoraceae</taxon>
        <taxon>Cyphellophora</taxon>
    </lineage>
</organism>
<dbReference type="AlphaFoldDB" id="A0A0N1H405"/>
<dbReference type="Pfam" id="PF07690">
    <property type="entry name" value="MFS_1"/>
    <property type="match status" value="1"/>
</dbReference>
<dbReference type="RefSeq" id="XP_017999885.1">
    <property type="nucleotide sequence ID" value="XM_018140093.1"/>
</dbReference>
<dbReference type="InterPro" id="IPR050327">
    <property type="entry name" value="Proton-linked_MCT"/>
</dbReference>
<keyword evidence="3" id="KW-0472">Membrane</keyword>
<dbReference type="Gene3D" id="1.20.1250.20">
    <property type="entry name" value="MFS general substrate transporter like domains"/>
    <property type="match status" value="2"/>
</dbReference>
<comment type="caution">
    <text evidence="5">The sequence shown here is derived from an EMBL/GenBank/DDBJ whole genome shotgun (WGS) entry which is preliminary data.</text>
</comment>
<feature type="transmembrane region" description="Helical" evidence="3">
    <location>
        <begin position="157"/>
        <end position="180"/>
    </location>
</feature>
<feature type="transmembrane region" description="Helical" evidence="3">
    <location>
        <begin position="304"/>
        <end position="329"/>
    </location>
</feature>
<evidence type="ECO:0000259" key="4">
    <source>
        <dbReference type="PROSITE" id="PS50850"/>
    </source>
</evidence>
<feature type="transmembrane region" description="Helical" evidence="3">
    <location>
        <begin position="33"/>
        <end position="58"/>
    </location>
</feature>
<reference evidence="5 6" key="1">
    <citation type="submission" date="2015-06" db="EMBL/GenBank/DDBJ databases">
        <title>Draft genome of the ant-associated black yeast Phialophora attae CBS 131958.</title>
        <authorList>
            <person name="Moreno L.F."/>
            <person name="Stielow B.J."/>
            <person name="de Hoog S."/>
            <person name="Vicente V.A."/>
            <person name="Weiss V.A."/>
            <person name="de Vries M."/>
            <person name="Cruz L.M."/>
            <person name="Souza E.M."/>
        </authorList>
    </citation>
    <scope>NUCLEOTIDE SEQUENCE [LARGE SCALE GENOMIC DNA]</scope>
    <source>
        <strain evidence="5 6">CBS 131958</strain>
    </source>
</reference>
<dbReference type="GeneID" id="28731973"/>
<dbReference type="VEuPathDB" id="FungiDB:AB675_11263"/>
<evidence type="ECO:0000313" key="6">
    <source>
        <dbReference type="Proteomes" id="UP000038010"/>
    </source>
</evidence>
<accession>A0A0N1H405</accession>
<feature type="transmembrane region" description="Helical" evidence="3">
    <location>
        <begin position="341"/>
        <end position="362"/>
    </location>
</feature>
<feature type="transmembrane region" description="Helical" evidence="3">
    <location>
        <begin position="70"/>
        <end position="89"/>
    </location>
</feature>
<evidence type="ECO:0000313" key="5">
    <source>
        <dbReference type="EMBL" id="KPI39922.1"/>
    </source>
</evidence>
<dbReference type="InterPro" id="IPR011701">
    <property type="entry name" value="MFS"/>
</dbReference>
<dbReference type="InterPro" id="IPR020846">
    <property type="entry name" value="MFS_dom"/>
</dbReference>
<feature type="transmembrane region" description="Helical" evidence="3">
    <location>
        <begin position="247"/>
        <end position="266"/>
    </location>
</feature>
<comment type="subcellular location">
    <subcellularLocation>
        <location evidence="1">Membrane</location>
        <topology evidence="1">Multi-pass membrane protein</topology>
    </subcellularLocation>
</comment>
<feature type="transmembrane region" description="Helical" evidence="3">
    <location>
        <begin position="125"/>
        <end position="151"/>
    </location>
</feature>
<dbReference type="OrthoDB" id="6509908at2759"/>
<dbReference type="InterPro" id="IPR036259">
    <property type="entry name" value="MFS_trans_sf"/>
</dbReference>
<keyword evidence="3" id="KW-0812">Transmembrane</keyword>
<name>A0A0N1H405_9EURO</name>
<dbReference type="GO" id="GO:0016020">
    <property type="term" value="C:membrane"/>
    <property type="evidence" value="ECO:0007669"/>
    <property type="project" value="UniProtKB-SubCell"/>
</dbReference>
<dbReference type="PANTHER" id="PTHR11360">
    <property type="entry name" value="MONOCARBOXYLATE TRANSPORTER"/>
    <property type="match status" value="1"/>
</dbReference>
<dbReference type="Proteomes" id="UP000038010">
    <property type="component" value="Unassembled WGS sequence"/>
</dbReference>
<feature type="transmembrane region" description="Helical" evidence="3">
    <location>
        <begin position="95"/>
        <end position="113"/>
    </location>
</feature>
<sequence>MARIDAAVQDGTEKTPPASTAIPNGGLKAWLQVLGGFFVFFSTFGVTNAFGVFEAYYADGHLGSSTKSSISIIGAIQTFILLASASIAGPLCDHGYFYQLIVAGSFLSCLGMFMTSLSDKYYQVLLAQGICVGLGSGFLFTPSMAVLSTYFSTRRNLAVGVAATGSSIGGIIYPVTFYYLQPQIGYAWACHEVRTLTSKGKKYIDTSIFVDRTFMLYAISMFVGFVGVFIPFFYISNMAGAIATRSSSVALSFLLVMNGVSTFGRLIPGLLADRIGPLNVICISSVASMVLVWCWIPADRIGGLFAFAALYGFFSGAFVSLPSMTTVALSPDLRAIGARMGFVNALAGSGVLLGQPIAGAILESTGSYLGLQCWAASALAVSSILLILARVSKVGPSVAQKA</sequence>
<comment type="similarity">
    <text evidence="2">Belongs to the major facilitator superfamily. Monocarboxylate porter (TC 2.A.1.13) family.</text>
</comment>
<gene>
    <name evidence="5" type="ORF">AB675_11263</name>
</gene>
<keyword evidence="6" id="KW-1185">Reference proteome</keyword>